<dbReference type="EMBL" id="UZAE01013991">
    <property type="protein sequence ID" value="VDO12057.1"/>
    <property type="molecule type" value="Genomic_DNA"/>
</dbReference>
<sequence>MNKVSRIELFIYAAFYVIFIIGYQLYCKELEKRPYKGRPSNKVKSILLGFYNPQGTNYSEIVKKLSVVPYLLVYSLLCLIINVSNVPFVIEKLKYINAVLEKGSCGLSIHRDNDIFVWSDTDWSDNYNDGWYGNYWQDFREYIETTSLVYAGFYAHVIRAMLICCDYANSPEPISWKRLFSESIGFSAFTNVYMPSSFILFNDWKQWKDGKHENPGYLCWPVLNPTTKIIAGGEKWATIIPG</sequence>
<evidence type="ECO:0000313" key="3">
    <source>
        <dbReference type="Proteomes" id="UP000278807"/>
    </source>
</evidence>
<dbReference type="WBParaSite" id="HNAJ_0001206201-mRNA-1">
    <property type="protein sequence ID" value="HNAJ_0001206201-mRNA-1"/>
    <property type="gene ID" value="HNAJ_0001206201"/>
</dbReference>
<gene>
    <name evidence="2" type="ORF">HNAJ_LOCUS12051</name>
</gene>
<keyword evidence="3" id="KW-1185">Reference proteome</keyword>
<organism evidence="4">
    <name type="scientific">Rodentolepis nana</name>
    <name type="common">Dwarf tapeworm</name>
    <name type="synonym">Hymenolepis nana</name>
    <dbReference type="NCBI Taxonomy" id="102285"/>
    <lineage>
        <taxon>Eukaryota</taxon>
        <taxon>Metazoa</taxon>
        <taxon>Spiralia</taxon>
        <taxon>Lophotrochozoa</taxon>
        <taxon>Platyhelminthes</taxon>
        <taxon>Cestoda</taxon>
        <taxon>Eucestoda</taxon>
        <taxon>Cyclophyllidea</taxon>
        <taxon>Hymenolepididae</taxon>
        <taxon>Rodentolepis</taxon>
    </lineage>
</organism>
<keyword evidence="1" id="KW-0812">Transmembrane</keyword>
<dbReference type="AlphaFoldDB" id="A0A0R3TW38"/>
<name>A0A0R3TW38_RODNA</name>
<dbReference type="OrthoDB" id="420606at2759"/>
<evidence type="ECO:0000313" key="4">
    <source>
        <dbReference type="WBParaSite" id="HNAJ_0001206201-mRNA-1"/>
    </source>
</evidence>
<feature type="transmembrane region" description="Helical" evidence="1">
    <location>
        <begin position="67"/>
        <end position="90"/>
    </location>
</feature>
<evidence type="ECO:0000256" key="1">
    <source>
        <dbReference type="SAM" id="Phobius"/>
    </source>
</evidence>
<keyword evidence="1" id="KW-1133">Transmembrane helix</keyword>
<keyword evidence="1" id="KW-0472">Membrane</keyword>
<proteinExistence type="predicted"/>
<feature type="transmembrane region" description="Helical" evidence="1">
    <location>
        <begin position="7"/>
        <end position="26"/>
    </location>
</feature>
<protein>
    <submittedName>
        <fullName evidence="4">DUF3943 domain-containing protein</fullName>
    </submittedName>
</protein>
<reference evidence="2 3" key="2">
    <citation type="submission" date="2018-11" db="EMBL/GenBank/DDBJ databases">
        <authorList>
            <consortium name="Pathogen Informatics"/>
        </authorList>
    </citation>
    <scope>NUCLEOTIDE SEQUENCE [LARGE SCALE GENOMIC DNA]</scope>
</reference>
<accession>A0A0R3TW38</accession>
<reference evidence="4" key="1">
    <citation type="submission" date="2017-02" db="UniProtKB">
        <authorList>
            <consortium name="WormBaseParasite"/>
        </authorList>
    </citation>
    <scope>IDENTIFICATION</scope>
</reference>
<dbReference type="Proteomes" id="UP000278807">
    <property type="component" value="Unassembled WGS sequence"/>
</dbReference>
<evidence type="ECO:0000313" key="2">
    <source>
        <dbReference type="EMBL" id="VDO12057.1"/>
    </source>
</evidence>